<proteinExistence type="predicted"/>
<dbReference type="GO" id="GO:0016301">
    <property type="term" value="F:kinase activity"/>
    <property type="evidence" value="ECO:0007669"/>
    <property type="project" value="UniProtKB-KW"/>
</dbReference>
<feature type="signal peptide" evidence="1">
    <location>
        <begin position="1"/>
        <end position="19"/>
    </location>
</feature>
<sequence>MEFLNFFLITSILSAQCFAAPPKSKKPELNPRLGHNQEKIRTIFSSILPSHYGYSSPGAGYNAHFRPRGENETSNGNTPTIMRINLKSLKLSALSDTHLDVVGTLGVEYLDSRLAYEAPDGIKFIEASEARAQLWLPRLRIGGKYLNIGQRDRYNGGDNDHFEENPRAWISPEGLVRQDLAFERELTGRQVSSNRTEFEMKIQDDKDFVEDVRLEWTLDKAVTLAGEPVKSIQGAKYNATVTKDKCELIEDFGSFGQQEFGCLRTTFVLLKTGDKISTRFKRP</sequence>
<evidence type="ECO:0000256" key="1">
    <source>
        <dbReference type="SAM" id="SignalP"/>
    </source>
</evidence>
<comment type="caution">
    <text evidence="2">The sequence shown here is derived from an EMBL/GenBank/DDBJ whole genome shotgun (WGS) entry which is preliminary data.</text>
</comment>
<evidence type="ECO:0000313" key="3">
    <source>
        <dbReference type="Proteomes" id="UP000198287"/>
    </source>
</evidence>
<name>A0A226DSQ5_FOLCA</name>
<dbReference type="Proteomes" id="UP000198287">
    <property type="component" value="Unassembled WGS sequence"/>
</dbReference>
<keyword evidence="2" id="KW-0418">Kinase</keyword>
<gene>
    <name evidence="2" type="ORF">Fcan01_16321</name>
</gene>
<reference evidence="2 3" key="1">
    <citation type="submission" date="2015-12" db="EMBL/GenBank/DDBJ databases">
        <title>The genome of Folsomia candida.</title>
        <authorList>
            <person name="Faddeeva A."/>
            <person name="Derks M.F."/>
            <person name="Anvar Y."/>
            <person name="Smit S."/>
            <person name="Van Straalen N."/>
            <person name="Roelofs D."/>
        </authorList>
    </citation>
    <scope>NUCLEOTIDE SEQUENCE [LARGE SCALE GENOMIC DNA]</scope>
    <source>
        <strain evidence="2 3">VU population</strain>
        <tissue evidence="2">Whole body</tissue>
    </source>
</reference>
<evidence type="ECO:0000313" key="2">
    <source>
        <dbReference type="EMBL" id="OXA48512.1"/>
    </source>
</evidence>
<dbReference type="AlphaFoldDB" id="A0A226DSQ5"/>
<protein>
    <submittedName>
        <fullName evidence="2">Atypical kinase COQ8, mitochondrial</fullName>
    </submittedName>
</protein>
<organism evidence="2 3">
    <name type="scientific">Folsomia candida</name>
    <name type="common">Springtail</name>
    <dbReference type="NCBI Taxonomy" id="158441"/>
    <lineage>
        <taxon>Eukaryota</taxon>
        <taxon>Metazoa</taxon>
        <taxon>Ecdysozoa</taxon>
        <taxon>Arthropoda</taxon>
        <taxon>Hexapoda</taxon>
        <taxon>Collembola</taxon>
        <taxon>Entomobryomorpha</taxon>
        <taxon>Isotomoidea</taxon>
        <taxon>Isotomidae</taxon>
        <taxon>Proisotominae</taxon>
        <taxon>Folsomia</taxon>
    </lineage>
</organism>
<dbReference type="EMBL" id="LNIX01000011">
    <property type="protein sequence ID" value="OXA48512.1"/>
    <property type="molecule type" value="Genomic_DNA"/>
</dbReference>
<keyword evidence="1" id="KW-0732">Signal</keyword>
<feature type="chain" id="PRO_5012533586" evidence="1">
    <location>
        <begin position="20"/>
        <end position="283"/>
    </location>
</feature>
<keyword evidence="2" id="KW-0808">Transferase</keyword>
<keyword evidence="3" id="KW-1185">Reference proteome</keyword>
<accession>A0A226DSQ5</accession>